<evidence type="ECO:0000313" key="9">
    <source>
        <dbReference type="Proteomes" id="UP001363151"/>
    </source>
</evidence>
<dbReference type="InterPro" id="IPR012677">
    <property type="entry name" value="Nucleotide-bd_a/b_plait_sf"/>
</dbReference>
<feature type="compositionally biased region" description="Acidic residues" evidence="6">
    <location>
        <begin position="204"/>
        <end position="245"/>
    </location>
</feature>
<sequence>MAAAPASTRVFVQNLPPGCGVDDLKKHFGDYDVTDVQIPKKKGARAGSRGIAFVGFRSADDAAAAIKTLDKAYWRTSKLRVSRAEQRKRAAPAAAAPAAPEEPEAPPAKKPKTEAPKPSDAKQTRRERFFELMGGGPGGGVEDLAAPEEEDAEDDAADDDSDDDSAVDVADLAAPAAPVVAKSAAAFDDGLDDLAYLRSKQTTVEEEEEEDVEEAPEAEEASDDDDDDDEEEKEDKDDSEDEDDDAGARLYVANLPYDASEEEILAYFSPHGTVSEVHQPLSKETRAPLGFAFVTFVLPTAAEAATASLDGASFRGRALSVAAAEKQRKSSADDRAPRTFSERREQERKKKALAASHGELRGHVRSDAVAAAAAAQLGASKAELFKASGSGTAVNLALAEATVQAETLAYFRDRGYDLDADARSRRSVLVKNLPADASAAELRKMFAPHGVVHDVLLAPSRTTAVVEFEEPSEARAAFKKLAYRRFRHVPLYLGWAPEKSDAAPAAPSSTVPDAAAADDDEEVHEGATVFVKNLNFKTTAAALRAHFSAFGVRACSLPAADGERNNRGYGFLEFDGADDARAAIATTRPLDGHALGLELSKRKIARAPDAKKTSKTKLVVRNLAFAVVVNDVKQLFEAFGALKKVRLPKRFDGRHRGFAFVEFTNPRDAAAARSSLKSAHLYGRHLVIDWADPDPAVE</sequence>
<dbReference type="SMART" id="SM00360">
    <property type="entry name" value="RRM"/>
    <property type="match status" value="5"/>
</dbReference>
<evidence type="ECO:0000256" key="5">
    <source>
        <dbReference type="PROSITE-ProRule" id="PRU00176"/>
    </source>
</evidence>
<evidence type="ECO:0000313" key="8">
    <source>
        <dbReference type="EMBL" id="KAK7254687.1"/>
    </source>
</evidence>
<gene>
    <name evidence="8" type="primary">RBM19</name>
    <name evidence="8" type="ORF">SO694_00010445</name>
</gene>
<name>A0ABR1GFG2_AURAN</name>
<proteinExistence type="predicted"/>
<evidence type="ECO:0000256" key="4">
    <source>
        <dbReference type="ARBA" id="ARBA00023242"/>
    </source>
</evidence>
<dbReference type="Pfam" id="PF00076">
    <property type="entry name" value="RRM_1"/>
    <property type="match status" value="5"/>
</dbReference>
<feature type="domain" description="RRM" evidence="7">
    <location>
        <begin position="8"/>
        <end position="86"/>
    </location>
</feature>
<feature type="domain" description="RRM" evidence="7">
    <location>
        <begin position="616"/>
        <end position="693"/>
    </location>
</feature>
<dbReference type="CDD" id="cd12320">
    <property type="entry name" value="RRM6_RBM19_RRM5_MRD1"/>
    <property type="match status" value="1"/>
</dbReference>
<evidence type="ECO:0000256" key="3">
    <source>
        <dbReference type="ARBA" id="ARBA00022884"/>
    </source>
</evidence>
<feature type="region of interest" description="Disordered" evidence="6">
    <location>
        <begin position="325"/>
        <end position="357"/>
    </location>
</feature>
<dbReference type="SUPFAM" id="SSF54928">
    <property type="entry name" value="RNA-binding domain, RBD"/>
    <property type="match status" value="3"/>
</dbReference>
<evidence type="ECO:0000256" key="2">
    <source>
        <dbReference type="ARBA" id="ARBA00022737"/>
    </source>
</evidence>
<feature type="domain" description="RRM" evidence="7">
    <location>
        <begin position="248"/>
        <end position="326"/>
    </location>
</feature>
<dbReference type="CDD" id="cd12317">
    <property type="entry name" value="RRM4_RBM19_RRM3_MRD1"/>
    <property type="match status" value="1"/>
</dbReference>
<evidence type="ECO:0000256" key="1">
    <source>
        <dbReference type="ARBA" id="ARBA00004123"/>
    </source>
</evidence>
<keyword evidence="4" id="KW-0539">Nucleus</keyword>
<dbReference type="InterPro" id="IPR035979">
    <property type="entry name" value="RBD_domain_sf"/>
</dbReference>
<dbReference type="PANTHER" id="PTHR48039:SF5">
    <property type="entry name" value="RNA-BINDING PROTEIN 28"/>
    <property type="match status" value="1"/>
</dbReference>
<feature type="region of interest" description="Disordered" evidence="6">
    <location>
        <begin position="77"/>
        <end position="180"/>
    </location>
</feature>
<keyword evidence="3 5" id="KW-0694">RNA-binding</keyword>
<reference evidence="8 9" key="1">
    <citation type="submission" date="2024-03" db="EMBL/GenBank/DDBJ databases">
        <title>Aureococcus anophagefferens CCMP1851 and Kratosvirus quantuckense: Draft genome of a second virus-susceptible host strain in the model system.</title>
        <authorList>
            <person name="Chase E."/>
            <person name="Truchon A.R."/>
            <person name="Schepens W."/>
            <person name="Wilhelm S.W."/>
        </authorList>
    </citation>
    <scope>NUCLEOTIDE SEQUENCE [LARGE SCALE GENOMIC DNA]</scope>
    <source>
        <strain evidence="8 9">CCMP1851</strain>
    </source>
</reference>
<feature type="domain" description="RRM" evidence="7">
    <location>
        <begin position="426"/>
        <end position="498"/>
    </location>
</feature>
<feature type="domain" description="RRM" evidence="7">
    <location>
        <begin position="527"/>
        <end position="602"/>
    </location>
</feature>
<evidence type="ECO:0000259" key="7">
    <source>
        <dbReference type="PROSITE" id="PS50102"/>
    </source>
</evidence>
<dbReference type="Gene3D" id="3.30.70.330">
    <property type="match status" value="5"/>
</dbReference>
<dbReference type="PANTHER" id="PTHR48039">
    <property type="entry name" value="RNA-BINDING MOTIF PROTEIN 14B"/>
    <property type="match status" value="1"/>
</dbReference>
<comment type="subcellular location">
    <subcellularLocation>
        <location evidence="1">Nucleus</location>
    </subcellularLocation>
</comment>
<comment type="caution">
    <text evidence="8">The sequence shown here is derived from an EMBL/GenBank/DDBJ whole genome shotgun (WGS) entry which is preliminary data.</text>
</comment>
<keyword evidence="9" id="KW-1185">Reference proteome</keyword>
<dbReference type="InterPro" id="IPR051945">
    <property type="entry name" value="RRM_MRD1_RNA_proc_ribogen"/>
</dbReference>
<accession>A0ABR1GFG2</accession>
<feature type="compositionally biased region" description="Low complexity" evidence="6">
    <location>
        <begin position="167"/>
        <end position="180"/>
    </location>
</feature>
<keyword evidence="2" id="KW-0677">Repeat</keyword>
<feature type="region of interest" description="Disordered" evidence="6">
    <location>
        <begin position="198"/>
        <end position="251"/>
    </location>
</feature>
<dbReference type="PROSITE" id="PS50102">
    <property type="entry name" value="RRM"/>
    <property type="match status" value="5"/>
</dbReference>
<protein>
    <submittedName>
        <fullName evidence="8">RNA binding motif protein 19</fullName>
    </submittedName>
</protein>
<organism evidence="8 9">
    <name type="scientific">Aureococcus anophagefferens</name>
    <name type="common">Harmful bloom alga</name>
    <dbReference type="NCBI Taxonomy" id="44056"/>
    <lineage>
        <taxon>Eukaryota</taxon>
        <taxon>Sar</taxon>
        <taxon>Stramenopiles</taxon>
        <taxon>Ochrophyta</taxon>
        <taxon>Pelagophyceae</taxon>
        <taxon>Pelagomonadales</taxon>
        <taxon>Pelagomonadaceae</taxon>
        <taxon>Aureococcus</taxon>
    </lineage>
</organism>
<dbReference type="InterPro" id="IPR000504">
    <property type="entry name" value="RRM_dom"/>
</dbReference>
<feature type="compositionally biased region" description="Basic and acidic residues" evidence="6">
    <location>
        <begin position="111"/>
        <end position="130"/>
    </location>
</feature>
<feature type="compositionally biased region" description="Basic and acidic residues" evidence="6">
    <location>
        <begin position="325"/>
        <end position="348"/>
    </location>
</feature>
<dbReference type="Proteomes" id="UP001363151">
    <property type="component" value="Unassembled WGS sequence"/>
</dbReference>
<evidence type="ECO:0000256" key="6">
    <source>
        <dbReference type="SAM" id="MobiDB-lite"/>
    </source>
</evidence>
<feature type="compositionally biased region" description="Acidic residues" evidence="6">
    <location>
        <begin position="145"/>
        <end position="166"/>
    </location>
</feature>
<dbReference type="EMBL" id="JBBJCI010000023">
    <property type="protein sequence ID" value="KAK7254687.1"/>
    <property type="molecule type" value="Genomic_DNA"/>
</dbReference>